<dbReference type="SUPFAM" id="SSF46785">
    <property type="entry name" value="Winged helix' DNA-binding domain"/>
    <property type="match status" value="1"/>
</dbReference>
<organism evidence="2 3">
    <name type="scientific">Haloterrigena salifodinae</name>
    <dbReference type="NCBI Taxonomy" id="2675099"/>
    <lineage>
        <taxon>Archaea</taxon>
        <taxon>Methanobacteriati</taxon>
        <taxon>Methanobacteriota</taxon>
        <taxon>Stenosarchaea group</taxon>
        <taxon>Halobacteria</taxon>
        <taxon>Halobacteriales</taxon>
        <taxon>Natrialbaceae</taxon>
        <taxon>Haloterrigena</taxon>
    </lineage>
</organism>
<dbReference type="InterPro" id="IPR036390">
    <property type="entry name" value="WH_DNA-bd_sf"/>
</dbReference>
<dbReference type="InterPro" id="IPR036388">
    <property type="entry name" value="WH-like_DNA-bd_sf"/>
</dbReference>
<dbReference type="InterPro" id="IPR011991">
    <property type="entry name" value="ArsR-like_HTH"/>
</dbReference>
<dbReference type="Gene3D" id="1.10.10.10">
    <property type="entry name" value="Winged helix-like DNA-binding domain superfamily/Winged helix DNA-binding domain"/>
    <property type="match status" value="1"/>
</dbReference>
<protein>
    <submittedName>
        <fullName evidence="2">MarR family transcriptional regulator</fullName>
    </submittedName>
</protein>
<dbReference type="EMBL" id="CP069188">
    <property type="protein sequence ID" value="QRV16719.1"/>
    <property type="molecule type" value="Genomic_DNA"/>
</dbReference>
<dbReference type="Pfam" id="PF01978">
    <property type="entry name" value="TrmB"/>
    <property type="match status" value="1"/>
</dbReference>
<keyword evidence="3" id="KW-1185">Reference proteome</keyword>
<evidence type="ECO:0000259" key="1">
    <source>
        <dbReference type="Pfam" id="PF01978"/>
    </source>
</evidence>
<dbReference type="GeneID" id="62874973"/>
<dbReference type="OrthoDB" id="51378at2157"/>
<feature type="domain" description="Transcription regulator TrmB N-terminal" evidence="1">
    <location>
        <begin position="25"/>
        <end position="82"/>
    </location>
</feature>
<accession>A0A8T8E4R9</accession>
<evidence type="ECO:0000313" key="2">
    <source>
        <dbReference type="EMBL" id="QRV16719.1"/>
    </source>
</evidence>
<dbReference type="Proteomes" id="UP000637819">
    <property type="component" value="Chromosome"/>
</dbReference>
<dbReference type="InterPro" id="IPR002831">
    <property type="entry name" value="Tscrpt_reg_TrmB_N"/>
</dbReference>
<sequence length="127" mass="14392">MTDRSQHRLGELMEQSDPPFEEVMSCVFGIENHETRTYLVLRQRPGSTIDELADALERDRSTVTRSLSTLRDRGLVQRDRRLLDGGGYVYQFTAVPVPETKAMLHEALDAWAATVHEVIDDFDGTPS</sequence>
<evidence type="ECO:0000313" key="3">
    <source>
        <dbReference type="Proteomes" id="UP000637819"/>
    </source>
</evidence>
<proteinExistence type="predicted"/>
<dbReference type="AlphaFoldDB" id="A0A8T8E4R9"/>
<dbReference type="RefSeq" id="WP_204748913.1">
    <property type="nucleotide sequence ID" value="NZ_CP069188.1"/>
</dbReference>
<reference evidence="2 3" key="1">
    <citation type="submission" date="2021-01" db="EMBL/GenBank/DDBJ databases">
        <title>Genome Sequence and Methylation Pattern of Haloterrigena salifodinae BOL5-1, An Extremely Halophilic Archaeon from a Bolivian Salt Mine.</title>
        <authorList>
            <person name="DasSarma P."/>
            <person name="Anton B.P."/>
            <person name="DasSarma S.L."/>
            <person name="von Ehrenheim H.A.L."/>
            <person name="Martinez F.L."/>
            <person name="Guzman D."/>
            <person name="Roberts R.J."/>
            <person name="DasSarma S."/>
        </authorList>
    </citation>
    <scope>NUCLEOTIDE SEQUENCE [LARGE SCALE GENOMIC DNA]</scope>
    <source>
        <strain evidence="2 3">BOL5-1</strain>
    </source>
</reference>
<dbReference type="CDD" id="cd00090">
    <property type="entry name" value="HTH_ARSR"/>
    <property type="match status" value="1"/>
</dbReference>
<name>A0A8T8E4R9_9EURY</name>
<dbReference type="KEGG" id="hsal:JMJ58_07575"/>
<gene>
    <name evidence="2" type="ORF">JMJ58_07575</name>
</gene>